<dbReference type="Pfam" id="PF00479">
    <property type="entry name" value="G6PD_N"/>
    <property type="match status" value="1"/>
</dbReference>
<dbReference type="InterPro" id="IPR022674">
    <property type="entry name" value="G6P_DH_NAD-bd"/>
</dbReference>
<accession>A0ABR5HQ56</accession>
<gene>
    <name evidence="2" type="ORF">ACH49_30175</name>
</gene>
<keyword evidence="3" id="KW-1185">Reference proteome</keyword>
<name>A0ABR5HQ56_STRLW</name>
<dbReference type="Proteomes" id="UP000037274">
    <property type="component" value="Unassembled WGS sequence"/>
</dbReference>
<proteinExistence type="predicted"/>
<reference evidence="2 3" key="1">
    <citation type="submission" date="2015-06" db="EMBL/GenBank/DDBJ databases">
        <title>Draft genome sequence of Streptomyces leeuwenhoekii C58, which produces the novel lasso peptide, chaxapeptin.</title>
        <authorList>
            <person name="Yi Y."/>
            <person name="Hai D."/>
            <person name="Jaspars M."/>
            <person name="Sheng H."/>
            <person name="Rateb M.E."/>
            <person name="Bull A."/>
            <person name="Goodfellow M."/>
            <person name="Asenjo J.A."/>
            <person name="Ebel R."/>
        </authorList>
    </citation>
    <scope>NUCLEOTIDE SEQUENCE [LARGE SCALE GENOMIC DNA]</scope>
    <source>
        <strain evidence="2 3">C58</strain>
    </source>
</reference>
<feature type="non-terminal residue" evidence="2">
    <location>
        <position position="81"/>
    </location>
</feature>
<dbReference type="EMBL" id="LFEH01000322">
    <property type="protein sequence ID" value="KMS65842.1"/>
    <property type="molecule type" value="Genomic_DNA"/>
</dbReference>
<protein>
    <recommendedName>
        <fullName evidence="1">Glucose-6-phosphate dehydrogenase NAD-binding domain-containing protein</fullName>
    </recommendedName>
</protein>
<sequence>MSSGNPLRDPADRRLPRIAGPSGLVIFGVTGDLSRKKLMPAVYDLANRGLLPPGFSLVGFARRDWEHEDFAQVVHDAVKEH</sequence>
<feature type="domain" description="Glucose-6-phosphate dehydrogenase NAD-binding" evidence="1">
    <location>
        <begin position="25"/>
        <end position="79"/>
    </location>
</feature>
<dbReference type="InterPro" id="IPR036291">
    <property type="entry name" value="NAD(P)-bd_dom_sf"/>
</dbReference>
<evidence type="ECO:0000313" key="2">
    <source>
        <dbReference type="EMBL" id="KMS65842.1"/>
    </source>
</evidence>
<organism evidence="2 3">
    <name type="scientific">Streptomyces leeuwenhoekii</name>
    <dbReference type="NCBI Taxonomy" id="1437453"/>
    <lineage>
        <taxon>Bacteria</taxon>
        <taxon>Bacillati</taxon>
        <taxon>Actinomycetota</taxon>
        <taxon>Actinomycetes</taxon>
        <taxon>Kitasatosporales</taxon>
        <taxon>Streptomycetaceae</taxon>
        <taxon>Streptomyces</taxon>
    </lineage>
</organism>
<comment type="caution">
    <text evidence="2">The sequence shown here is derived from an EMBL/GenBank/DDBJ whole genome shotgun (WGS) entry which is preliminary data.</text>
</comment>
<dbReference type="SUPFAM" id="SSF51735">
    <property type="entry name" value="NAD(P)-binding Rossmann-fold domains"/>
    <property type="match status" value="1"/>
</dbReference>
<evidence type="ECO:0000313" key="3">
    <source>
        <dbReference type="Proteomes" id="UP000037274"/>
    </source>
</evidence>
<dbReference type="Gene3D" id="3.40.50.720">
    <property type="entry name" value="NAD(P)-binding Rossmann-like Domain"/>
    <property type="match status" value="1"/>
</dbReference>
<evidence type="ECO:0000259" key="1">
    <source>
        <dbReference type="Pfam" id="PF00479"/>
    </source>
</evidence>